<evidence type="ECO:0000256" key="1">
    <source>
        <dbReference type="SAM" id="SignalP"/>
    </source>
</evidence>
<evidence type="ECO:0000313" key="3">
    <source>
        <dbReference type="Proteomes" id="UP000655410"/>
    </source>
</evidence>
<organism evidence="2 3">
    <name type="scientific">Nocardioides phosphati</name>
    <dbReference type="NCBI Taxonomy" id="1867775"/>
    <lineage>
        <taxon>Bacteria</taxon>
        <taxon>Bacillati</taxon>
        <taxon>Actinomycetota</taxon>
        <taxon>Actinomycetes</taxon>
        <taxon>Propionibacteriales</taxon>
        <taxon>Nocardioidaceae</taxon>
        <taxon>Nocardioides</taxon>
    </lineage>
</organism>
<reference evidence="3" key="1">
    <citation type="journal article" date="2019" name="Int. J. Syst. Evol. Microbiol.">
        <title>The Global Catalogue of Microorganisms (GCM) 10K type strain sequencing project: providing services to taxonomists for standard genome sequencing and annotation.</title>
        <authorList>
            <consortium name="The Broad Institute Genomics Platform"/>
            <consortium name="The Broad Institute Genome Sequencing Center for Infectious Disease"/>
            <person name="Wu L."/>
            <person name="Ma J."/>
        </authorList>
    </citation>
    <scope>NUCLEOTIDE SEQUENCE [LARGE SCALE GENOMIC DNA]</scope>
    <source>
        <strain evidence="3">CGMCC 4.7371</strain>
    </source>
</reference>
<gene>
    <name evidence="2" type="ORF">GCM10011584_32630</name>
</gene>
<dbReference type="Proteomes" id="UP000655410">
    <property type="component" value="Unassembled WGS sequence"/>
</dbReference>
<name>A0ABQ2NJ44_9ACTN</name>
<feature type="chain" id="PRO_5045786852" description="Lipoprotein" evidence="1">
    <location>
        <begin position="27"/>
        <end position="208"/>
    </location>
</feature>
<accession>A0ABQ2NJ44</accession>
<sequence length="208" mass="23164">MRRTLCPVILRRAVAPACLLLLPTIAACRTDVPATPPHPISTEVPAPAGERALDRARARHPQRVVTGLDYWFVAPKGFKPVPSARPAPKNLDVWRWTGPTRNDDGLAVTVLPPTPGDHRAQVRAWRHALKPWIVDPRVVRADEKLGSHPVIHLRGASTIGPKVLDIVLAGVNDHTYKIEFNLSSRHTQAERDAILRQVLRTWHWGLTD</sequence>
<comment type="caution">
    <text evidence="2">The sequence shown here is derived from an EMBL/GenBank/DDBJ whole genome shotgun (WGS) entry which is preliminary data.</text>
</comment>
<protein>
    <recommendedName>
        <fullName evidence="4">Lipoprotein</fullName>
    </recommendedName>
</protein>
<evidence type="ECO:0008006" key="4">
    <source>
        <dbReference type="Google" id="ProtNLM"/>
    </source>
</evidence>
<feature type="signal peptide" evidence="1">
    <location>
        <begin position="1"/>
        <end position="26"/>
    </location>
</feature>
<dbReference type="EMBL" id="BMNI01000013">
    <property type="protein sequence ID" value="GGO93585.1"/>
    <property type="molecule type" value="Genomic_DNA"/>
</dbReference>
<keyword evidence="1" id="KW-0732">Signal</keyword>
<evidence type="ECO:0000313" key="2">
    <source>
        <dbReference type="EMBL" id="GGO93585.1"/>
    </source>
</evidence>
<keyword evidence="3" id="KW-1185">Reference proteome</keyword>
<dbReference type="PROSITE" id="PS51257">
    <property type="entry name" value="PROKAR_LIPOPROTEIN"/>
    <property type="match status" value="1"/>
</dbReference>
<proteinExistence type="predicted"/>